<gene>
    <name evidence="1" type="ORF">NDR86_27685</name>
</gene>
<comment type="caution">
    <text evidence="1">The sequence shown here is derived from an EMBL/GenBank/DDBJ whole genome shotgun (WGS) entry which is preliminary data.</text>
</comment>
<dbReference type="Proteomes" id="UP001139157">
    <property type="component" value="Unassembled WGS sequence"/>
</dbReference>
<dbReference type="AlphaFoldDB" id="A0A9X2EBF0"/>
<keyword evidence="2" id="KW-1185">Reference proteome</keyword>
<dbReference type="RefSeq" id="WP_251916224.1">
    <property type="nucleotide sequence ID" value="NZ_JAMRXG010000014.1"/>
</dbReference>
<sequence>MADAFGSGPGGILSLAALIEEHSEAIEYDLIGLGLRLRQLGTEQLNWRDLKVVVTCSSPDSATARARYPEEHRWQLCPMLLADMADSLRWLVWAKTPDARYGRNRPDPIPRPGVKAATERIGTAASQEEMNDFLGWT</sequence>
<name>A0A9X2EBF0_9NOCA</name>
<dbReference type="Pfam" id="PF17318">
    <property type="entry name" value="DUF5361"/>
    <property type="match status" value="1"/>
</dbReference>
<accession>A0A9X2EBF0</accession>
<evidence type="ECO:0000313" key="2">
    <source>
        <dbReference type="Proteomes" id="UP001139157"/>
    </source>
</evidence>
<dbReference type="EMBL" id="JAMRXG010000014">
    <property type="protein sequence ID" value="MCM6777274.1"/>
    <property type="molecule type" value="Genomic_DNA"/>
</dbReference>
<dbReference type="InterPro" id="IPR035286">
    <property type="entry name" value="DUF5361"/>
</dbReference>
<organism evidence="1 2">
    <name type="scientific">Nocardia pulmonis</name>
    <dbReference type="NCBI Taxonomy" id="2951408"/>
    <lineage>
        <taxon>Bacteria</taxon>
        <taxon>Bacillati</taxon>
        <taxon>Actinomycetota</taxon>
        <taxon>Actinomycetes</taxon>
        <taxon>Mycobacteriales</taxon>
        <taxon>Nocardiaceae</taxon>
        <taxon>Nocardia</taxon>
    </lineage>
</organism>
<evidence type="ECO:0000313" key="1">
    <source>
        <dbReference type="EMBL" id="MCM6777274.1"/>
    </source>
</evidence>
<protein>
    <submittedName>
        <fullName evidence="1">DUF5361 domain-containing protein</fullName>
    </submittedName>
</protein>
<reference evidence="1" key="1">
    <citation type="submission" date="2022-06" db="EMBL/GenBank/DDBJ databases">
        <title>Novel species in genus nocardia.</title>
        <authorList>
            <person name="Li F."/>
        </authorList>
    </citation>
    <scope>NUCLEOTIDE SEQUENCE</scope>
    <source>
        <strain evidence="1">CDC141</strain>
    </source>
</reference>
<proteinExistence type="predicted"/>